<dbReference type="PANTHER" id="PTHR13504:SF38">
    <property type="entry name" value="FIDO DOMAIN-CONTAINING PROTEIN"/>
    <property type="match status" value="1"/>
</dbReference>
<organism evidence="2 3">
    <name type="scientific">Vibrio marisflavi CECT 7928</name>
    <dbReference type="NCBI Taxonomy" id="634439"/>
    <lineage>
        <taxon>Bacteria</taxon>
        <taxon>Pseudomonadati</taxon>
        <taxon>Pseudomonadota</taxon>
        <taxon>Gammaproteobacteria</taxon>
        <taxon>Vibrionales</taxon>
        <taxon>Vibrionaceae</taxon>
        <taxon>Vibrio</taxon>
    </lineage>
</organism>
<keyword evidence="3" id="KW-1185">Reference proteome</keyword>
<evidence type="ECO:0000313" key="2">
    <source>
        <dbReference type="EMBL" id="CAH0542995.1"/>
    </source>
</evidence>
<reference evidence="2" key="1">
    <citation type="submission" date="2021-11" db="EMBL/GenBank/DDBJ databases">
        <authorList>
            <person name="Rodrigo-Torres L."/>
            <person name="Arahal R. D."/>
            <person name="Lucena T."/>
        </authorList>
    </citation>
    <scope>NUCLEOTIDE SEQUENCE</scope>
    <source>
        <strain evidence="2">CECT 7928</strain>
    </source>
</reference>
<evidence type="ECO:0000313" key="3">
    <source>
        <dbReference type="Proteomes" id="UP000838748"/>
    </source>
</evidence>
<comment type="caution">
    <text evidence="2">The sequence shown here is derived from an EMBL/GenBank/DDBJ whole genome shotgun (WGS) entry which is preliminary data.</text>
</comment>
<protein>
    <recommendedName>
        <fullName evidence="1">Fido domain-containing protein</fullName>
    </recommendedName>
</protein>
<dbReference type="Gene3D" id="1.10.3290.10">
    <property type="entry name" value="Fido-like domain"/>
    <property type="match status" value="1"/>
</dbReference>
<dbReference type="Proteomes" id="UP000838748">
    <property type="component" value="Unassembled WGS sequence"/>
</dbReference>
<dbReference type="SUPFAM" id="SSF140931">
    <property type="entry name" value="Fic-like"/>
    <property type="match status" value="1"/>
</dbReference>
<dbReference type="InterPro" id="IPR036597">
    <property type="entry name" value="Fido-like_dom_sf"/>
</dbReference>
<dbReference type="InterPro" id="IPR040198">
    <property type="entry name" value="Fido_containing"/>
</dbReference>
<dbReference type="InterPro" id="IPR003812">
    <property type="entry name" value="Fido"/>
</dbReference>
<dbReference type="PANTHER" id="PTHR13504">
    <property type="entry name" value="FIDO DOMAIN-CONTAINING PROTEIN DDB_G0283145"/>
    <property type="match status" value="1"/>
</dbReference>
<proteinExistence type="predicted"/>
<dbReference type="EMBL" id="CAKLDM010000004">
    <property type="protein sequence ID" value="CAH0542995.1"/>
    <property type="molecule type" value="Genomic_DNA"/>
</dbReference>
<dbReference type="RefSeq" id="WP_237363850.1">
    <property type="nucleotide sequence ID" value="NZ_CAKLDM010000004.1"/>
</dbReference>
<gene>
    <name evidence="2" type="ORF">VMF7928_04351</name>
</gene>
<sequence length="452" mass="51608">MPKKVLGLEVPPPASKENEFSTLPKDMRALIFQPNSGFDSKGNYLSWDEFKARSSQFKGHKEAAWHALNLYRGLVNIDRLYASLGGSKYLPFMYSPSASMAKIHKIDRLSTLDHLALNERNRQDYLSATLAMEEAITSSQLEGASTTRPVAKEMLSTGREPRDFSEKMIVNNYRLMQLAKEKSSEPMSVDLLMEFNEVATQEVCENGHTAGKFRQEPIEVGDHLTGETIHIAPDVEQLGVLLLDLINFSNKEHEDVEFIHPIVKAIIIHFTVGYIHPFLDGNGRTARALFYWFMLKSGYKNFEYISISSLFKNAPKQYARAFVKTEIDNFDVTHFIDFNLNIIIRALGEFTTYIERKIEEIQKTRLDLHTSPYFNQFKLPHITILKKALEHAGREFTVKECQTEFNVSATAARAYLDKLASLGLLIKYPIKGRLFGYLAPADLRERLKIEKP</sequence>
<feature type="domain" description="Fido" evidence="1">
    <location>
        <begin position="187"/>
        <end position="341"/>
    </location>
</feature>
<dbReference type="Pfam" id="PF02661">
    <property type="entry name" value="Fic"/>
    <property type="match status" value="1"/>
</dbReference>
<dbReference type="PROSITE" id="PS51459">
    <property type="entry name" value="FIDO"/>
    <property type="match status" value="1"/>
</dbReference>
<evidence type="ECO:0000259" key="1">
    <source>
        <dbReference type="PROSITE" id="PS51459"/>
    </source>
</evidence>
<accession>A0ABN8EB69</accession>
<name>A0ABN8EB69_9VIBR</name>